<evidence type="ECO:0000313" key="2">
    <source>
        <dbReference type="EMBL" id="KZP29066.1"/>
    </source>
</evidence>
<keyword evidence="3" id="KW-1185">Reference proteome</keyword>
<accession>A0A166S6F7</accession>
<evidence type="ECO:0000313" key="3">
    <source>
        <dbReference type="Proteomes" id="UP000076532"/>
    </source>
</evidence>
<reference evidence="2 3" key="1">
    <citation type="journal article" date="2016" name="Mol. Biol. Evol.">
        <title>Comparative Genomics of Early-Diverging Mushroom-Forming Fungi Provides Insights into the Origins of Lignocellulose Decay Capabilities.</title>
        <authorList>
            <person name="Nagy L.G."/>
            <person name="Riley R."/>
            <person name="Tritt A."/>
            <person name="Adam C."/>
            <person name="Daum C."/>
            <person name="Floudas D."/>
            <person name="Sun H."/>
            <person name="Yadav J.S."/>
            <person name="Pangilinan J."/>
            <person name="Larsson K.H."/>
            <person name="Matsuura K."/>
            <person name="Barry K."/>
            <person name="Labutti K."/>
            <person name="Kuo R."/>
            <person name="Ohm R.A."/>
            <person name="Bhattacharya S.S."/>
            <person name="Shirouzu T."/>
            <person name="Yoshinaga Y."/>
            <person name="Martin F.M."/>
            <person name="Grigoriev I.V."/>
            <person name="Hibbett D.S."/>
        </authorList>
    </citation>
    <scope>NUCLEOTIDE SEQUENCE [LARGE SCALE GENOMIC DNA]</scope>
    <source>
        <strain evidence="2 3">CBS 109695</strain>
    </source>
</reference>
<dbReference type="InterPro" id="IPR022237">
    <property type="entry name" value="PsiD-like"/>
</dbReference>
<feature type="domain" description="L-tryptophan decarboxylase PsiD-like" evidence="1">
    <location>
        <begin position="34"/>
        <end position="139"/>
    </location>
</feature>
<sequence length="142" mass="15480">MSSGKLALPHQTSYHKYGGCPPTILHDGPTQHIPAVEEFKNAIEGGAATKDIFDHIFQQVPNFETLLSLLDCILPKGPSFHIDTDAEGNVVGKPIGIPIYLIFNPVQSNAAAAYDLFRLPHCNAAPKNLLGSQGNFLRDERF</sequence>
<name>A0A166S6F7_9AGAM</name>
<organism evidence="2 3">
    <name type="scientific">Athelia psychrophila</name>
    <dbReference type="NCBI Taxonomy" id="1759441"/>
    <lineage>
        <taxon>Eukaryota</taxon>
        <taxon>Fungi</taxon>
        <taxon>Dikarya</taxon>
        <taxon>Basidiomycota</taxon>
        <taxon>Agaricomycotina</taxon>
        <taxon>Agaricomycetes</taxon>
        <taxon>Agaricomycetidae</taxon>
        <taxon>Atheliales</taxon>
        <taxon>Atheliaceae</taxon>
        <taxon>Athelia</taxon>
    </lineage>
</organism>
<dbReference type="Pfam" id="PF12588">
    <property type="entry name" value="PSDC"/>
    <property type="match status" value="1"/>
</dbReference>
<evidence type="ECO:0000259" key="1">
    <source>
        <dbReference type="Pfam" id="PF12588"/>
    </source>
</evidence>
<dbReference type="EMBL" id="KV417500">
    <property type="protein sequence ID" value="KZP29066.1"/>
    <property type="molecule type" value="Genomic_DNA"/>
</dbReference>
<proteinExistence type="predicted"/>
<dbReference type="AlphaFoldDB" id="A0A166S6F7"/>
<dbReference type="OrthoDB" id="5973539at2759"/>
<protein>
    <recommendedName>
        <fullName evidence="1">L-tryptophan decarboxylase PsiD-like domain-containing protein</fullName>
    </recommendedName>
</protein>
<dbReference type="Proteomes" id="UP000076532">
    <property type="component" value="Unassembled WGS sequence"/>
</dbReference>
<gene>
    <name evidence="2" type="ORF">FIBSPDRAFT_947070</name>
</gene>